<keyword evidence="1" id="KW-0732">Signal</keyword>
<dbReference type="AlphaFoldDB" id="A0A8H9GR02"/>
<reference evidence="3" key="1">
    <citation type="journal article" date="2019" name="Int. J. Syst. Evol. Microbiol.">
        <title>The Global Catalogue of Microorganisms (GCM) 10K type strain sequencing project: providing services to taxonomists for standard genome sequencing and annotation.</title>
        <authorList>
            <consortium name="The Broad Institute Genomics Platform"/>
            <consortium name="The Broad Institute Genome Sequencing Center for Infectious Disease"/>
            <person name="Wu L."/>
            <person name="Ma J."/>
        </authorList>
    </citation>
    <scope>NUCLEOTIDE SEQUENCE [LARGE SCALE GENOMIC DNA]</scope>
    <source>
        <strain evidence="3">JCM 31047</strain>
    </source>
</reference>
<protein>
    <submittedName>
        <fullName evidence="2">Uncharacterized protein</fullName>
    </submittedName>
</protein>
<organism evidence="2 3">
    <name type="scientific">Deinococcus arenae</name>
    <dbReference type="NCBI Taxonomy" id="1452751"/>
    <lineage>
        <taxon>Bacteria</taxon>
        <taxon>Thermotogati</taxon>
        <taxon>Deinococcota</taxon>
        <taxon>Deinococci</taxon>
        <taxon>Deinococcales</taxon>
        <taxon>Deinococcaceae</taxon>
        <taxon>Deinococcus</taxon>
    </lineage>
</organism>
<dbReference type="EMBL" id="BMQG01000008">
    <property type="protein sequence ID" value="GGM47476.1"/>
    <property type="molecule type" value="Genomic_DNA"/>
</dbReference>
<feature type="signal peptide" evidence="1">
    <location>
        <begin position="1"/>
        <end position="16"/>
    </location>
</feature>
<feature type="chain" id="PRO_5034856929" evidence="1">
    <location>
        <begin position="17"/>
        <end position="208"/>
    </location>
</feature>
<accession>A0A8H9GR02</accession>
<evidence type="ECO:0000313" key="2">
    <source>
        <dbReference type="EMBL" id="GGM47476.1"/>
    </source>
</evidence>
<comment type="caution">
    <text evidence="2">The sequence shown here is derived from an EMBL/GenBank/DDBJ whole genome shotgun (WGS) entry which is preliminary data.</text>
</comment>
<dbReference type="Proteomes" id="UP000600547">
    <property type="component" value="Unassembled WGS sequence"/>
</dbReference>
<sequence length="208" mass="22488">MRRAFLLALLLGSALAVRPTVTPALLRAAVAEGERLAAAPEAGYPLRPYTVYAVPDTLNLVAANGSVDAVTLATPFERTRYAVFLRRLGEDPVRPEDARAQADLPDHEVAFIVFAHGRTPDDQTFLTQFSAARLTLGGRSVPLLDTARSGASISQYPRTAGEIGLRFIGTVTYRFRLPAGLENASGTLRFTDATGKAFTLPVQLSRYR</sequence>
<gene>
    <name evidence="2" type="ORF">GCM10008956_24550</name>
</gene>
<evidence type="ECO:0000256" key="1">
    <source>
        <dbReference type="SAM" id="SignalP"/>
    </source>
</evidence>
<proteinExistence type="predicted"/>
<dbReference type="RefSeq" id="WP_110827812.1">
    <property type="nucleotide sequence ID" value="NZ_BMQG01000008.1"/>
</dbReference>
<name>A0A8H9GR02_9DEIO</name>
<evidence type="ECO:0000313" key="3">
    <source>
        <dbReference type="Proteomes" id="UP000600547"/>
    </source>
</evidence>
<keyword evidence="3" id="KW-1185">Reference proteome</keyword>